<gene>
    <name evidence="1" type="ORF">HPBE_LOCUS24971</name>
</gene>
<proteinExistence type="predicted"/>
<sequence length="85" mass="9146">MALPTDQMAMECENAPPTVRDVVRKLHEDGRGATNDVESSSLFDWSAICRTLETAFASDDSARNRGSRCASHLSKVNGVCESGSV</sequence>
<protein>
    <submittedName>
        <fullName evidence="1 3">Uncharacterized protein</fullName>
    </submittedName>
</protein>
<name>A0A183GQK2_HELPZ</name>
<accession>A0A3P8ETC4</accession>
<reference evidence="1 2" key="1">
    <citation type="submission" date="2018-11" db="EMBL/GenBank/DDBJ databases">
        <authorList>
            <consortium name="Pathogen Informatics"/>
        </authorList>
    </citation>
    <scope>NUCLEOTIDE SEQUENCE [LARGE SCALE GENOMIC DNA]</scope>
</reference>
<keyword evidence="2" id="KW-1185">Reference proteome</keyword>
<dbReference type="AlphaFoldDB" id="A0A183GQK2"/>
<evidence type="ECO:0000313" key="1">
    <source>
        <dbReference type="EMBL" id="VDP48344.1"/>
    </source>
</evidence>
<evidence type="ECO:0000313" key="3">
    <source>
        <dbReference type="WBParaSite" id="HPBE_0002497201-mRNA-1"/>
    </source>
</evidence>
<dbReference type="EMBL" id="UZAH01037158">
    <property type="protein sequence ID" value="VDP48344.1"/>
    <property type="molecule type" value="Genomic_DNA"/>
</dbReference>
<dbReference type="WBParaSite" id="HPBE_0002497201-mRNA-1">
    <property type="protein sequence ID" value="HPBE_0002497201-mRNA-1"/>
    <property type="gene ID" value="HPBE_0002497201"/>
</dbReference>
<dbReference type="Proteomes" id="UP000050761">
    <property type="component" value="Unassembled WGS sequence"/>
</dbReference>
<organism evidence="2 3">
    <name type="scientific">Heligmosomoides polygyrus</name>
    <name type="common">Parasitic roundworm</name>
    <dbReference type="NCBI Taxonomy" id="6339"/>
    <lineage>
        <taxon>Eukaryota</taxon>
        <taxon>Metazoa</taxon>
        <taxon>Ecdysozoa</taxon>
        <taxon>Nematoda</taxon>
        <taxon>Chromadorea</taxon>
        <taxon>Rhabditida</taxon>
        <taxon>Rhabditina</taxon>
        <taxon>Rhabditomorpha</taxon>
        <taxon>Strongyloidea</taxon>
        <taxon>Heligmosomidae</taxon>
        <taxon>Heligmosomoides</taxon>
    </lineage>
</organism>
<evidence type="ECO:0000313" key="2">
    <source>
        <dbReference type="Proteomes" id="UP000050761"/>
    </source>
</evidence>
<accession>A0A183GQK2</accession>
<reference evidence="3" key="2">
    <citation type="submission" date="2019-09" db="UniProtKB">
        <authorList>
            <consortium name="WormBaseParasite"/>
        </authorList>
    </citation>
    <scope>IDENTIFICATION</scope>
</reference>